<reference evidence="3" key="1">
    <citation type="submission" date="2016-10" db="EMBL/GenBank/DDBJ databases">
        <authorList>
            <person name="Varghese N."/>
            <person name="Submissions S."/>
        </authorList>
    </citation>
    <scope>NUCLEOTIDE SEQUENCE [LARGE SCALE GENOMIC DNA]</scope>
    <source>
        <strain evidence="3">DSM 18733</strain>
    </source>
</reference>
<evidence type="ECO:0000313" key="2">
    <source>
        <dbReference type="EMBL" id="SEK45539.1"/>
    </source>
</evidence>
<feature type="signal peptide" evidence="1">
    <location>
        <begin position="1"/>
        <end position="23"/>
    </location>
</feature>
<dbReference type="OrthoDB" id="6400902at2"/>
<gene>
    <name evidence="2" type="ORF">SAMN05661044_00285</name>
</gene>
<keyword evidence="1" id="KW-0732">Signal</keyword>
<dbReference type="Proteomes" id="UP000199421">
    <property type="component" value="Unassembled WGS sequence"/>
</dbReference>
<dbReference type="EMBL" id="FOAF01000001">
    <property type="protein sequence ID" value="SEK45539.1"/>
    <property type="molecule type" value="Genomic_DNA"/>
</dbReference>
<dbReference type="PROSITE" id="PS51257">
    <property type="entry name" value="PROKAR_LIPOPROTEIN"/>
    <property type="match status" value="1"/>
</dbReference>
<dbReference type="AlphaFoldDB" id="A0A1H7H5H4"/>
<feature type="chain" id="PRO_5011605093" description="HEAT repeat-containing protein" evidence="1">
    <location>
        <begin position="24"/>
        <end position="363"/>
    </location>
</feature>
<evidence type="ECO:0000256" key="1">
    <source>
        <dbReference type="SAM" id="SignalP"/>
    </source>
</evidence>
<evidence type="ECO:0000313" key="3">
    <source>
        <dbReference type="Proteomes" id="UP000199421"/>
    </source>
</evidence>
<accession>A0A1H7H5H4</accession>
<organism evidence="2 3">
    <name type="scientific">Olivibacter domesticus</name>
    <name type="common">Pseudosphingobacterium domesticum</name>
    <dbReference type="NCBI Taxonomy" id="407022"/>
    <lineage>
        <taxon>Bacteria</taxon>
        <taxon>Pseudomonadati</taxon>
        <taxon>Bacteroidota</taxon>
        <taxon>Sphingobacteriia</taxon>
        <taxon>Sphingobacteriales</taxon>
        <taxon>Sphingobacteriaceae</taxon>
        <taxon>Olivibacter</taxon>
    </lineage>
</organism>
<keyword evidence="3" id="KW-1185">Reference proteome</keyword>
<dbReference type="STRING" id="407022.SAMN05661044_00285"/>
<name>A0A1H7H5H4_OLID1</name>
<evidence type="ECO:0008006" key="4">
    <source>
        <dbReference type="Google" id="ProtNLM"/>
    </source>
</evidence>
<protein>
    <recommendedName>
        <fullName evidence="4">HEAT repeat-containing protein</fullName>
    </recommendedName>
</protein>
<proteinExistence type="predicted"/>
<sequence>MKTKFYYGISLFIGCLWLTAVTAQEKSEKYTVSEAGEAYPLVLVYDRENDPAYFFRDIFTPVCLDSVCKPVRIKLFWDLLGNYLRYEVPADEPLTKLDHEEFTPEDHAQLQAILSNENSLLKDFKLEDLVDARTQHLSDSVDAVTGATKNTVKSEVIEGALYTCYTLWHLVHGPVMNEIQKISQTKLDNQMLHRFLRSANFHYVYFALDEVMDEGGVIREGFFPDVLIVLASDNVFAARHVWQRINLRYFAERKEQEELWRIFVHSPYTQQVVFLKRMKQLALDPRVVRLVTDYLPNLNNALFKQTLAVLASQDSLPEASQEQLIVYLTSTDKDKAEAVYEAMNGHAQLSENFNKQLGIYSKP</sequence>
<dbReference type="RefSeq" id="WP_093317208.1">
    <property type="nucleotide sequence ID" value="NZ_FOAF01000001.1"/>
</dbReference>